<feature type="binding site" evidence="5">
    <location>
        <position position="127"/>
    </location>
    <ligand>
        <name>[4Fe-4S] cluster</name>
        <dbReference type="ChEBI" id="CHEBI:49883"/>
    </ligand>
</feature>
<feature type="binding site" evidence="5">
    <location>
        <position position="279"/>
    </location>
    <ligand>
        <name>(2E)-4-hydroxy-3-methylbut-2-enyl diphosphate</name>
        <dbReference type="ChEBI" id="CHEBI:128753"/>
    </ligand>
</feature>
<feature type="binding site" evidence="5">
    <location>
        <position position="156"/>
    </location>
    <ligand>
        <name>(2E)-4-hydroxy-3-methylbut-2-enyl diphosphate</name>
        <dbReference type="ChEBI" id="CHEBI:128753"/>
    </ligand>
</feature>
<keyword evidence="4 5" id="KW-0411">Iron-sulfur</keyword>
<feature type="binding site" evidence="5">
    <location>
        <position position="339"/>
    </location>
    <ligand>
        <name>dimethylallyl diphosphate</name>
        <dbReference type="ChEBI" id="CHEBI:57623"/>
    </ligand>
</feature>
<feature type="binding site" evidence="5">
    <location>
        <position position="239"/>
    </location>
    <ligand>
        <name>isopentenyl diphosphate</name>
        <dbReference type="ChEBI" id="CHEBI:128769"/>
    </ligand>
</feature>
<feature type="binding site" evidence="5">
    <location>
        <position position="339"/>
    </location>
    <ligand>
        <name>isopentenyl diphosphate</name>
        <dbReference type="ChEBI" id="CHEBI:128769"/>
    </ligand>
</feature>
<proteinExistence type="inferred from homology"/>
<dbReference type="GO" id="GO:0019288">
    <property type="term" value="P:isopentenyl diphosphate biosynthetic process, methylerythritol 4-phosphate pathway"/>
    <property type="evidence" value="ECO:0007669"/>
    <property type="project" value="UniProtKB-UniRule"/>
</dbReference>
<protein>
    <recommendedName>
        <fullName evidence="5">4-hydroxy-3-methylbut-2-enyl diphosphate reductase</fullName>
        <shortName evidence="5">HMBPP reductase</shortName>
        <ecNumber evidence="5">1.17.7.4</ecNumber>
    </recommendedName>
</protein>
<feature type="binding site" evidence="5">
    <location>
        <position position="338"/>
    </location>
    <ligand>
        <name>dimethylallyl diphosphate</name>
        <dbReference type="ChEBI" id="CHEBI:57623"/>
    </ligand>
</feature>
<dbReference type="NCBIfam" id="NF002190">
    <property type="entry name" value="PRK01045.1-4"/>
    <property type="match status" value="1"/>
</dbReference>
<organism evidence="6 7">
    <name type="scientific">Saccharothrix tamanrassetensis</name>
    <dbReference type="NCBI Taxonomy" id="1051531"/>
    <lineage>
        <taxon>Bacteria</taxon>
        <taxon>Bacillati</taxon>
        <taxon>Actinomycetota</taxon>
        <taxon>Actinomycetes</taxon>
        <taxon>Pseudonocardiales</taxon>
        <taxon>Pseudonocardiaceae</taxon>
        <taxon>Saccharothrix</taxon>
    </lineage>
</organism>
<gene>
    <name evidence="5" type="primary">ispH</name>
    <name evidence="6" type="ORF">FHS29_003900</name>
</gene>
<dbReference type="PANTHER" id="PTHR30426">
    <property type="entry name" value="4-HYDROXY-3-METHYLBUT-2-ENYL DIPHOSPHATE REDUCTASE"/>
    <property type="match status" value="1"/>
</dbReference>
<feature type="binding site" evidence="5">
    <location>
        <position position="381"/>
    </location>
    <ligand>
        <name>dimethylallyl diphosphate</name>
        <dbReference type="ChEBI" id="CHEBI:57623"/>
    </ligand>
</feature>
<comment type="function">
    <text evidence="5">Catalyzes the conversion of 1-hydroxy-2-methyl-2-(E)-butenyl 4-diphosphate (HMBPP) into a mixture of isopentenyl diphosphate (IPP) and dimethylallyl diphosphate (DMAPP). Acts in the terminal step of the DOXP/MEP pathway for isoprenoid precursor biosynthesis.</text>
</comment>
<dbReference type="Gene3D" id="3.40.1010.20">
    <property type="entry name" value="4-hydroxy-3-methylbut-2-enyl diphosphate reductase, catalytic domain"/>
    <property type="match status" value="2"/>
</dbReference>
<feature type="binding site" evidence="5">
    <location>
        <position position="189"/>
    </location>
    <ligand>
        <name>dimethylallyl diphosphate</name>
        <dbReference type="ChEBI" id="CHEBI:57623"/>
    </ligand>
</feature>
<evidence type="ECO:0000313" key="7">
    <source>
        <dbReference type="Proteomes" id="UP000547510"/>
    </source>
</evidence>
<feature type="binding site" evidence="5">
    <location>
        <position position="337"/>
    </location>
    <ligand>
        <name>isopentenyl diphosphate</name>
        <dbReference type="ChEBI" id="CHEBI:128769"/>
    </ligand>
</feature>
<feature type="binding site" evidence="5">
    <location>
        <position position="381"/>
    </location>
    <ligand>
        <name>(2E)-4-hydroxy-3-methylbut-2-enyl diphosphate</name>
        <dbReference type="ChEBI" id="CHEBI:128753"/>
    </ligand>
</feature>
<comment type="similarity">
    <text evidence="5">Belongs to the IspH family.</text>
</comment>
<dbReference type="EC" id="1.17.7.4" evidence="5"/>
<comment type="pathway">
    <text evidence="5">Isoprenoid biosynthesis; dimethylallyl diphosphate biosynthesis; dimethylallyl diphosphate from (2E)-4-hydroxy-3-methylbutenyl diphosphate: step 1/1.</text>
</comment>
<keyword evidence="5" id="KW-0414">Isoprene biosynthesis</keyword>
<dbReference type="GO" id="GO:0050992">
    <property type="term" value="P:dimethylallyl diphosphate biosynthetic process"/>
    <property type="evidence" value="ECO:0007669"/>
    <property type="project" value="UniProtKB-UniRule"/>
</dbReference>
<feature type="binding site" evidence="5">
    <location>
        <position position="338"/>
    </location>
    <ligand>
        <name>isopentenyl diphosphate</name>
        <dbReference type="ChEBI" id="CHEBI:128769"/>
    </ligand>
</feature>
<feature type="binding site" evidence="5">
    <location>
        <position position="156"/>
    </location>
    <ligand>
        <name>isopentenyl diphosphate</name>
        <dbReference type="ChEBI" id="CHEBI:128769"/>
    </ligand>
</feature>
<dbReference type="GO" id="GO:0016114">
    <property type="term" value="P:terpenoid biosynthetic process"/>
    <property type="evidence" value="ECO:0007669"/>
    <property type="project" value="UniProtKB-UniRule"/>
</dbReference>
<comment type="catalytic activity">
    <reaction evidence="5">
        <text>dimethylallyl diphosphate + 2 oxidized [2Fe-2S]-[ferredoxin] + H2O = (2E)-4-hydroxy-3-methylbut-2-enyl diphosphate + 2 reduced [2Fe-2S]-[ferredoxin] + 2 H(+)</text>
        <dbReference type="Rhea" id="RHEA:24825"/>
        <dbReference type="Rhea" id="RHEA-COMP:10000"/>
        <dbReference type="Rhea" id="RHEA-COMP:10001"/>
        <dbReference type="ChEBI" id="CHEBI:15377"/>
        <dbReference type="ChEBI" id="CHEBI:15378"/>
        <dbReference type="ChEBI" id="CHEBI:33737"/>
        <dbReference type="ChEBI" id="CHEBI:33738"/>
        <dbReference type="ChEBI" id="CHEBI:57623"/>
        <dbReference type="ChEBI" id="CHEBI:128753"/>
        <dbReference type="EC" id="1.17.7.4"/>
    </reaction>
</comment>
<feature type="active site" description="Proton donor" evidence="5">
    <location>
        <position position="241"/>
    </location>
</feature>
<dbReference type="UniPathway" id="UPA00059">
    <property type="reaction ID" value="UER00105"/>
</dbReference>
<reference evidence="6 7" key="1">
    <citation type="submission" date="2020-08" db="EMBL/GenBank/DDBJ databases">
        <title>Genomic Encyclopedia of Type Strains, Phase III (KMG-III): the genomes of soil and plant-associated and newly described type strains.</title>
        <authorList>
            <person name="Whitman W."/>
        </authorList>
    </citation>
    <scope>NUCLEOTIDE SEQUENCE [LARGE SCALE GENOMIC DNA]</scope>
    <source>
        <strain evidence="6 7">CECT 8640</strain>
    </source>
</reference>
<dbReference type="Pfam" id="PF02401">
    <property type="entry name" value="LYTB"/>
    <property type="match status" value="1"/>
</dbReference>
<evidence type="ECO:0000256" key="5">
    <source>
        <dbReference type="HAMAP-Rule" id="MF_00191"/>
    </source>
</evidence>
<feature type="binding site" evidence="5">
    <location>
        <position position="189"/>
    </location>
    <ligand>
        <name>(2E)-4-hydroxy-3-methylbut-2-enyl diphosphate</name>
        <dbReference type="ChEBI" id="CHEBI:128753"/>
    </ligand>
</feature>
<feature type="binding site" evidence="5">
    <location>
        <position position="189"/>
    </location>
    <ligand>
        <name>isopentenyl diphosphate</name>
        <dbReference type="ChEBI" id="CHEBI:128769"/>
    </ligand>
</feature>
<sequence length="421" mass="44484">MTGLLLYSDESAVAASIAEHLPGTTRRLLHEMVSPSPGDRPALALRHAPSTTPVVAADGAAAELLVAALRATGVPAAPEPHADTAVPTIILPDLGHRDGERIADAVARWCGAHANREVLLASPRSACAGVDRAVEIVELALLRFGSPVYVRKQIVHNEHIVADLTKRGAVFVDSVDEVPKGAVVVFSAHGVSPAVRAAAAERDLVTIDATCPLVAKVHSEARGHVRQGRTIAYIGHAGHEESEGTLGEAPDAMHLVETVEDVARLQVDDPHNVAFLTQTTLASDEVEEIVTALRSRYPDAKGPRGEDICYATTNRQQAVRAVAAQSDLVLVVGSRTSSNANRLVEVATRSGAPAVLVEDATELDPALLHNIFRIGLTAAASTPEPLVERVVEALRTLGQVDIDEVRVAREDIVFSLPAALR</sequence>
<dbReference type="GO" id="GO:0046872">
    <property type="term" value="F:metal ion binding"/>
    <property type="evidence" value="ECO:0007669"/>
    <property type="project" value="UniProtKB-KW"/>
</dbReference>
<dbReference type="InterPro" id="IPR003451">
    <property type="entry name" value="LytB/IspH"/>
</dbReference>
<feature type="binding site" evidence="5">
    <location>
        <position position="337"/>
    </location>
    <ligand>
        <name>(2E)-4-hydroxy-3-methylbut-2-enyl diphosphate</name>
        <dbReference type="ChEBI" id="CHEBI:128753"/>
    </ligand>
</feature>
<dbReference type="PANTHER" id="PTHR30426:SF0">
    <property type="entry name" value="4-HYDROXY-3-METHYLBUT-2-ENYL DIPHOSPHATE REDUCTASE"/>
    <property type="match status" value="1"/>
</dbReference>
<feature type="binding site" evidence="5">
    <location>
        <position position="337"/>
    </location>
    <ligand>
        <name>dimethylallyl diphosphate</name>
        <dbReference type="ChEBI" id="CHEBI:57623"/>
    </ligand>
</feature>
<dbReference type="UniPathway" id="UPA00056">
    <property type="reaction ID" value="UER00097"/>
</dbReference>
<evidence type="ECO:0000256" key="3">
    <source>
        <dbReference type="ARBA" id="ARBA00023004"/>
    </source>
</evidence>
<feature type="binding site" evidence="5">
    <location>
        <position position="211"/>
    </location>
    <ligand>
        <name>[4Fe-4S] cluster</name>
        <dbReference type="ChEBI" id="CHEBI:49883"/>
    </ligand>
</feature>
<keyword evidence="3 5" id="KW-0408">Iron</keyword>
<feature type="binding site" evidence="5">
    <location>
        <position position="156"/>
    </location>
    <ligand>
        <name>dimethylallyl diphosphate</name>
        <dbReference type="ChEBI" id="CHEBI:57623"/>
    </ligand>
</feature>
<dbReference type="GO" id="GO:0051745">
    <property type="term" value="F:4-hydroxy-3-methylbut-2-enyl diphosphate reductase activity"/>
    <property type="evidence" value="ECO:0007669"/>
    <property type="project" value="UniProtKB-UniRule"/>
</dbReference>
<accession>A0A841CMJ2</accession>
<name>A0A841CMJ2_9PSEU</name>
<comment type="pathway">
    <text evidence="5">Isoprenoid biosynthesis; isopentenyl diphosphate biosynthesis via DXP pathway; isopentenyl diphosphate from 1-deoxy-D-xylulose 5-phosphate: step 6/6.</text>
</comment>
<evidence type="ECO:0000256" key="2">
    <source>
        <dbReference type="ARBA" id="ARBA00022723"/>
    </source>
</evidence>
<dbReference type="NCBIfam" id="TIGR00216">
    <property type="entry name" value="ispH_lytB"/>
    <property type="match status" value="1"/>
</dbReference>
<feature type="binding site" evidence="5">
    <location>
        <position position="309"/>
    </location>
    <ligand>
        <name>[4Fe-4S] cluster</name>
        <dbReference type="ChEBI" id="CHEBI:49883"/>
    </ligand>
</feature>
<evidence type="ECO:0000313" key="6">
    <source>
        <dbReference type="EMBL" id="MBB5957307.1"/>
    </source>
</evidence>
<dbReference type="HAMAP" id="MF_00191">
    <property type="entry name" value="IspH"/>
    <property type="match status" value="1"/>
</dbReference>
<dbReference type="Gene3D" id="3.40.50.11270">
    <property type="match status" value="1"/>
</dbReference>
<dbReference type="AlphaFoldDB" id="A0A841CMJ2"/>
<comment type="catalytic activity">
    <reaction evidence="5">
        <text>isopentenyl diphosphate + 2 oxidized [2Fe-2S]-[ferredoxin] + H2O = (2E)-4-hydroxy-3-methylbut-2-enyl diphosphate + 2 reduced [2Fe-2S]-[ferredoxin] + 2 H(+)</text>
        <dbReference type="Rhea" id="RHEA:24488"/>
        <dbReference type="Rhea" id="RHEA-COMP:10000"/>
        <dbReference type="Rhea" id="RHEA-COMP:10001"/>
        <dbReference type="ChEBI" id="CHEBI:15377"/>
        <dbReference type="ChEBI" id="CHEBI:15378"/>
        <dbReference type="ChEBI" id="CHEBI:33737"/>
        <dbReference type="ChEBI" id="CHEBI:33738"/>
        <dbReference type="ChEBI" id="CHEBI:128753"/>
        <dbReference type="ChEBI" id="CHEBI:128769"/>
        <dbReference type="EC" id="1.17.7.4"/>
    </reaction>
</comment>
<feature type="binding site" evidence="5">
    <location>
        <position position="239"/>
    </location>
    <ligand>
        <name>(2E)-4-hydroxy-3-methylbut-2-enyl diphosphate</name>
        <dbReference type="ChEBI" id="CHEBI:128753"/>
    </ligand>
</feature>
<dbReference type="GO" id="GO:0051539">
    <property type="term" value="F:4 iron, 4 sulfur cluster binding"/>
    <property type="evidence" value="ECO:0007669"/>
    <property type="project" value="UniProtKB-UniRule"/>
</dbReference>
<dbReference type="RefSeq" id="WP_246440462.1">
    <property type="nucleotide sequence ID" value="NZ_JACHJN010000005.1"/>
</dbReference>
<dbReference type="EMBL" id="JACHJN010000005">
    <property type="protein sequence ID" value="MBB5957307.1"/>
    <property type="molecule type" value="Genomic_DNA"/>
</dbReference>
<feature type="binding site" evidence="5">
    <location>
        <position position="381"/>
    </location>
    <ligand>
        <name>isopentenyl diphosphate</name>
        <dbReference type="ChEBI" id="CHEBI:128769"/>
    </ligand>
</feature>
<keyword evidence="1 5" id="KW-0004">4Fe-4S</keyword>
<keyword evidence="5 6" id="KW-0560">Oxidoreductase</keyword>
<comment type="cofactor">
    <cofactor evidence="5">
        <name>[4Fe-4S] cluster</name>
        <dbReference type="ChEBI" id="CHEBI:49883"/>
    </cofactor>
    <text evidence="5">Binds 1 [4Fe-4S] cluster per subunit.</text>
</comment>
<feature type="binding site" evidence="5">
    <location>
        <position position="239"/>
    </location>
    <ligand>
        <name>dimethylallyl diphosphate</name>
        <dbReference type="ChEBI" id="CHEBI:57623"/>
    </ligand>
</feature>
<dbReference type="CDD" id="cd13944">
    <property type="entry name" value="lytB_ispH"/>
    <property type="match status" value="1"/>
</dbReference>
<evidence type="ECO:0000256" key="4">
    <source>
        <dbReference type="ARBA" id="ARBA00023014"/>
    </source>
</evidence>
<comment type="caution">
    <text evidence="6">The sequence shown here is derived from an EMBL/GenBank/DDBJ whole genome shotgun (WGS) entry which is preliminary data.</text>
</comment>
<keyword evidence="7" id="KW-1185">Reference proteome</keyword>
<dbReference type="Proteomes" id="UP000547510">
    <property type="component" value="Unassembled WGS sequence"/>
</dbReference>
<evidence type="ECO:0000256" key="1">
    <source>
        <dbReference type="ARBA" id="ARBA00022485"/>
    </source>
</evidence>
<feature type="binding site" evidence="5">
    <location>
        <position position="339"/>
    </location>
    <ligand>
        <name>(2E)-4-hydroxy-3-methylbut-2-enyl diphosphate</name>
        <dbReference type="ChEBI" id="CHEBI:128753"/>
    </ligand>
</feature>
<keyword evidence="2 5" id="KW-0479">Metal-binding</keyword>
<feature type="binding site" evidence="5">
    <location>
        <position position="338"/>
    </location>
    <ligand>
        <name>(2E)-4-hydroxy-3-methylbut-2-enyl diphosphate</name>
        <dbReference type="ChEBI" id="CHEBI:128753"/>
    </ligand>
</feature>